<proteinExistence type="predicted"/>
<gene>
    <name evidence="2" type="ORF">ACFPPC_14680</name>
</gene>
<dbReference type="RefSeq" id="WP_201303032.1">
    <property type="nucleotide sequence ID" value="NZ_JBHSLV010000024.1"/>
</dbReference>
<dbReference type="InterPro" id="IPR015392">
    <property type="entry name" value="TehB/YeaR-like_dom"/>
</dbReference>
<dbReference type="SUPFAM" id="SSF51197">
    <property type="entry name" value="Clavaminate synthase-like"/>
    <property type="match status" value="1"/>
</dbReference>
<dbReference type="EMBL" id="JBHSLV010000024">
    <property type="protein sequence ID" value="MFC5393889.1"/>
    <property type="molecule type" value="Genomic_DNA"/>
</dbReference>
<evidence type="ECO:0000259" key="1">
    <source>
        <dbReference type="Pfam" id="PF09313"/>
    </source>
</evidence>
<protein>
    <submittedName>
        <fullName evidence="2">DUF1971 domain-containing protein</fullName>
    </submittedName>
</protein>
<sequence length="85" mass="9536">MTPYRRTPDFTEATIPPGLLKAHATKHSVWAKLHVLAGTLKFRDLASGEQWALSAGVHPLIFPEMLHEVEPCGSVRFFVEFHKPS</sequence>
<accession>A0ABW0HFZ2</accession>
<dbReference type="Gene3D" id="2.60.120.10">
    <property type="entry name" value="Jelly Rolls"/>
    <property type="match status" value="1"/>
</dbReference>
<evidence type="ECO:0000313" key="2">
    <source>
        <dbReference type="EMBL" id="MFC5393889.1"/>
    </source>
</evidence>
<keyword evidence="3" id="KW-1185">Reference proteome</keyword>
<dbReference type="Pfam" id="PF09313">
    <property type="entry name" value="TehB-like"/>
    <property type="match status" value="1"/>
</dbReference>
<organism evidence="2 3">
    <name type="scientific">Bosea vestrisii</name>
    <dbReference type="NCBI Taxonomy" id="151416"/>
    <lineage>
        <taxon>Bacteria</taxon>
        <taxon>Pseudomonadati</taxon>
        <taxon>Pseudomonadota</taxon>
        <taxon>Alphaproteobacteria</taxon>
        <taxon>Hyphomicrobiales</taxon>
        <taxon>Boseaceae</taxon>
        <taxon>Bosea</taxon>
    </lineage>
</organism>
<comment type="caution">
    <text evidence="2">The sequence shown here is derived from an EMBL/GenBank/DDBJ whole genome shotgun (WGS) entry which is preliminary data.</text>
</comment>
<dbReference type="Proteomes" id="UP001596104">
    <property type="component" value="Unassembled WGS sequence"/>
</dbReference>
<dbReference type="InterPro" id="IPR014710">
    <property type="entry name" value="RmlC-like_jellyroll"/>
</dbReference>
<evidence type="ECO:0000313" key="3">
    <source>
        <dbReference type="Proteomes" id="UP001596104"/>
    </source>
</evidence>
<feature type="domain" description="TehB/YeaR-like" evidence="1">
    <location>
        <begin position="5"/>
        <end position="79"/>
    </location>
</feature>
<name>A0ABW0HFZ2_9HYPH</name>
<reference evidence="3" key="1">
    <citation type="journal article" date="2019" name="Int. J. Syst. Evol. Microbiol.">
        <title>The Global Catalogue of Microorganisms (GCM) 10K type strain sequencing project: providing services to taxonomists for standard genome sequencing and annotation.</title>
        <authorList>
            <consortium name="The Broad Institute Genomics Platform"/>
            <consortium name="The Broad Institute Genome Sequencing Center for Infectious Disease"/>
            <person name="Wu L."/>
            <person name="Ma J."/>
        </authorList>
    </citation>
    <scope>NUCLEOTIDE SEQUENCE [LARGE SCALE GENOMIC DNA]</scope>
    <source>
        <strain evidence="3">CGMCC 1.16326</strain>
    </source>
</reference>